<evidence type="ECO:0000313" key="2">
    <source>
        <dbReference type="EMBL" id="KAI1709784.1"/>
    </source>
</evidence>
<gene>
    <name evidence="2" type="ORF">DdX_11177</name>
</gene>
<reference evidence="2" key="1">
    <citation type="submission" date="2022-01" db="EMBL/GenBank/DDBJ databases">
        <title>Genome Sequence Resource for Two Populations of Ditylenchus destructor, the Migratory Endoparasitic Phytonematode.</title>
        <authorList>
            <person name="Zhang H."/>
            <person name="Lin R."/>
            <person name="Xie B."/>
        </authorList>
    </citation>
    <scope>NUCLEOTIDE SEQUENCE</scope>
    <source>
        <strain evidence="2">BazhouSP</strain>
    </source>
</reference>
<feature type="transmembrane region" description="Helical" evidence="1">
    <location>
        <begin position="12"/>
        <end position="37"/>
    </location>
</feature>
<evidence type="ECO:0000313" key="3">
    <source>
        <dbReference type="Proteomes" id="UP001201812"/>
    </source>
</evidence>
<proteinExistence type="predicted"/>
<keyword evidence="1" id="KW-0812">Transmembrane</keyword>
<accession>A0AAD4MYT7</accession>
<keyword evidence="1" id="KW-1133">Transmembrane helix</keyword>
<sequence>MHHLKSRVKKIDFNLIAWIVFVFLFLLIVSLILIYAVTRNFNTFDVDDKECVPDYPAFPFENGWTRSKLREFNRTNGHFPSPFAYLKTNYIRRHLSLFDAGASLLIPEEDLERMGRDFIGEKDNTTFVATKVDMDEILQKANGSMAVVEEELGIPAGEWKGKDIRRIDVVNPRKLNIRIPTGNEIGANELWLPGGYLPTGVPEAVTNRIPKDMYNETKVDLK</sequence>
<dbReference type="EMBL" id="JAKKPZ010000029">
    <property type="protein sequence ID" value="KAI1709784.1"/>
    <property type="molecule type" value="Genomic_DNA"/>
</dbReference>
<dbReference type="AlphaFoldDB" id="A0AAD4MYT7"/>
<dbReference type="Proteomes" id="UP001201812">
    <property type="component" value="Unassembled WGS sequence"/>
</dbReference>
<comment type="caution">
    <text evidence="2">The sequence shown here is derived from an EMBL/GenBank/DDBJ whole genome shotgun (WGS) entry which is preliminary data.</text>
</comment>
<evidence type="ECO:0000256" key="1">
    <source>
        <dbReference type="SAM" id="Phobius"/>
    </source>
</evidence>
<name>A0AAD4MYT7_9BILA</name>
<protein>
    <submittedName>
        <fullName evidence="2">Uncharacterized protein</fullName>
    </submittedName>
</protein>
<keyword evidence="1" id="KW-0472">Membrane</keyword>
<keyword evidence="3" id="KW-1185">Reference proteome</keyword>
<organism evidence="2 3">
    <name type="scientific">Ditylenchus destructor</name>
    <dbReference type="NCBI Taxonomy" id="166010"/>
    <lineage>
        <taxon>Eukaryota</taxon>
        <taxon>Metazoa</taxon>
        <taxon>Ecdysozoa</taxon>
        <taxon>Nematoda</taxon>
        <taxon>Chromadorea</taxon>
        <taxon>Rhabditida</taxon>
        <taxon>Tylenchina</taxon>
        <taxon>Tylenchomorpha</taxon>
        <taxon>Sphaerularioidea</taxon>
        <taxon>Anguinidae</taxon>
        <taxon>Anguininae</taxon>
        <taxon>Ditylenchus</taxon>
    </lineage>
</organism>